<accession>A0ABC8V261</accession>
<dbReference type="Proteomes" id="UP001642360">
    <property type="component" value="Unassembled WGS sequence"/>
</dbReference>
<proteinExistence type="predicted"/>
<reference evidence="1 2" key="1">
    <citation type="submission" date="2024-02" db="EMBL/GenBank/DDBJ databases">
        <authorList>
            <person name="Vignale AGUSTIN F."/>
            <person name="Sosa J E."/>
            <person name="Modenutti C."/>
        </authorList>
    </citation>
    <scope>NUCLEOTIDE SEQUENCE [LARGE SCALE GENOMIC DNA]</scope>
</reference>
<dbReference type="AlphaFoldDB" id="A0ABC8V261"/>
<protein>
    <submittedName>
        <fullName evidence="1">Uncharacterized protein</fullName>
    </submittedName>
</protein>
<evidence type="ECO:0000313" key="1">
    <source>
        <dbReference type="EMBL" id="CAK9187431.1"/>
    </source>
</evidence>
<keyword evidence="2" id="KW-1185">Reference proteome</keyword>
<feature type="non-terminal residue" evidence="1">
    <location>
        <position position="1"/>
    </location>
</feature>
<organism evidence="1 2">
    <name type="scientific">Ilex paraguariensis</name>
    <name type="common">yerba mate</name>
    <dbReference type="NCBI Taxonomy" id="185542"/>
    <lineage>
        <taxon>Eukaryota</taxon>
        <taxon>Viridiplantae</taxon>
        <taxon>Streptophyta</taxon>
        <taxon>Embryophyta</taxon>
        <taxon>Tracheophyta</taxon>
        <taxon>Spermatophyta</taxon>
        <taxon>Magnoliopsida</taxon>
        <taxon>eudicotyledons</taxon>
        <taxon>Gunneridae</taxon>
        <taxon>Pentapetalae</taxon>
        <taxon>asterids</taxon>
        <taxon>campanulids</taxon>
        <taxon>Aquifoliales</taxon>
        <taxon>Aquifoliaceae</taxon>
        <taxon>Ilex</taxon>
    </lineage>
</organism>
<dbReference type="EMBL" id="CAUOFW020009969">
    <property type="protein sequence ID" value="CAK9187431.1"/>
    <property type="molecule type" value="Genomic_DNA"/>
</dbReference>
<sequence length="64" mass="7268">DMANGLVSFRKQIDSDWEFGQLLHSDNCWKDVVAEGSEKTAYCKVEEGCLQGYSALVNDLFLHR</sequence>
<name>A0ABC8V261_9AQUA</name>
<comment type="caution">
    <text evidence="1">The sequence shown here is derived from an EMBL/GenBank/DDBJ whole genome shotgun (WGS) entry which is preliminary data.</text>
</comment>
<gene>
    <name evidence="1" type="ORF">ILEXP_LOCUS57983</name>
</gene>
<evidence type="ECO:0000313" key="2">
    <source>
        <dbReference type="Proteomes" id="UP001642360"/>
    </source>
</evidence>